<comment type="subcellular location">
    <subcellularLocation>
        <location evidence="1">Mitochondrion inner membrane</location>
        <topology evidence="1">Single-pass membrane protein</topology>
    </subcellularLocation>
</comment>
<dbReference type="GO" id="GO:0042720">
    <property type="term" value="C:mitochondrial inner membrane peptidase complex"/>
    <property type="evidence" value="ECO:0007669"/>
    <property type="project" value="InterPro"/>
</dbReference>
<dbReference type="EMBL" id="MU001684">
    <property type="protein sequence ID" value="KAF2456276.1"/>
    <property type="molecule type" value="Genomic_DNA"/>
</dbReference>
<evidence type="ECO:0000256" key="9">
    <source>
        <dbReference type="ARBA" id="ARBA00023136"/>
    </source>
</evidence>
<keyword evidence="8 11" id="KW-0496">Mitochondrion</keyword>
<evidence type="ECO:0000256" key="4">
    <source>
        <dbReference type="ARBA" id="ARBA00022692"/>
    </source>
</evidence>
<dbReference type="EC" id="3.4.21.-" evidence="11"/>
<name>A0A6A6NX10_9PEZI</name>
<evidence type="ECO:0000256" key="2">
    <source>
        <dbReference type="ARBA" id="ARBA00007066"/>
    </source>
</evidence>
<keyword evidence="6 11" id="KW-0378">Hydrolase</keyword>
<evidence type="ECO:0000256" key="3">
    <source>
        <dbReference type="ARBA" id="ARBA00022670"/>
    </source>
</evidence>
<keyword evidence="5 11" id="KW-0999">Mitochondrion inner membrane</keyword>
<dbReference type="AlphaFoldDB" id="A0A6A6NX10"/>
<feature type="active site" evidence="10">
    <location>
        <position position="20"/>
    </location>
</feature>
<dbReference type="OrthoDB" id="9996127at2759"/>
<feature type="domain" description="Peptidase S26" evidence="12">
    <location>
        <begin position="3"/>
        <end position="81"/>
    </location>
</feature>
<keyword evidence="4" id="KW-0812">Transmembrane</keyword>
<dbReference type="PANTHER" id="PTHR46041">
    <property type="entry name" value="MITOCHONDRIAL INNER MEMBRANE PROTEASE SUBUNIT 2"/>
    <property type="match status" value="1"/>
</dbReference>
<comment type="similarity">
    <text evidence="2">Belongs to the peptidase S26 family. IMP2 subfamily.</text>
</comment>
<dbReference type="GO" id="GO:0004252">
    <property type="term" value="F:serine-type endopeptidase activity"/>
    <property type="evidence" value="ECO:0007669"/>
    <property type="project" value="InterPro"/>
</dbReference>
<keyword evidence="9" id="KW-0472">Membrane</keyword>
<evidence type="ECO:0000313" key="13">
    <source>
        <dbReference type="EMBL" id="KAF2456276.1"/>
    </source>
</evidence>
<organism evidence="13 14">
    <name type="scientific">Lineolata rhizophorae</name>
    <dbReference type="NCBI Taxonomy" id="578093"/>
    <lineage>
        <taxon>Eukaryota</taxon>
        <taxon>Fungi</taxon>
        <taxon>Dikarya</taxon>
        <taxon>Ascomycota</taxon>
        <taxon>Pezizomycotina</taxon>
        <taxon>Dothideomycetes</taxon>
        <taxon>Dothideomycetes incertae sedis</taxon>
        <taxon>Lineolatales</taxon>
        <taxon>Lineolataceae</taxon>
        <taxon>Lineolata</taxon>
    </lineage>
</organism>
<proteinExistence type="inferred from homology"/>
<dbReference type="NCBIfam" id="TIGR02227">
    <property type="entry name" value="sigpep_I_bact"/>
    <property type="match status" value="1"/>
</dbReference>
<protein>
    <recommendedName>
        <fullName evidence="11">Mitochondrial inner membrane protease subunit</fullName>
        <ecNumber evidence="11">3.4.21.-</ecNumber>
    </recommendedName>
</protein>
<dbReference type="Gene3D" id="2.10.109.10">
    <property type="entry name" value="Umud Fragment, subunit A"/>
    <property type="match status" value="1"/>
</dbReference>
<dbReference type="InterPro" id="IPR019533">
    <property type="entry name" value="Peptidase_S26"/>
</dbReference>
<keyword evidence="3 11" id="KW-0645">Protease</keyword>
<dbReference type="InterPro" id="IPR000223">
    <property type="entry name" value="Pept_S26A_signal_pept_1"/>
</dbReference>
<evidence type="ECO:0000259" key="12">
    <source>
        <dbReference type="Pfam" id="PF10502"/>
    </source>
</evidence>
<dbReference type="InterPro" id="IPR019758">
    <property type="entry name" value="Pept_S26A_signal_pept_1_CS"/>
</dbReference>
<feature type="active site" evidence="10">
    <location>
        <position position="70"/>
    </location>
</feature>
<evidence type="ECO:0000256" key="5">
    <source>
        <dbReference type="ARBA" id="ARBA00022792"/>
    </source>
</evidence>
<dbReference type="InterPro" id="IPR037730">
    <property type="entry name" value="IMP2"/>
</dbReference>
<dbReference type="CDD" id="cd06530">
    <property type="entry name" value="S26_SPase_I"/>
    <property type="match status" value="1"/>
</dbReference>
<dbReference type="PANTHER" id="PTHR46041:SF2">
    <property type="entry name" value="MITOCHONDRIAL INNER MEMBRANE PROTEASE SUBUNIT 2"/>
    <property type="match status" value="1"/>
</dbReference>
<dbReference type="SUPFAM" id="SSF51306">
    <property type="entry name" value="LexA/Signal peptidase"/>
    <property type="match status" value="1"/>
</dbReference>
<dbReference type="PRINTS" id="PR00727">
    <property type="entry name" value="LEADERPTASE"/>
</dbReference>
<dbReference type="PROSITE" id="PS00761">
    <property type="entry name" value="SPASE_I_3"/>
    <property type="match status" value="1"/>
</dbReference>
<dbReference type="Proteomes" id="UP000799766">
    <property type="component" value="Unassembled WGS sequence"/>
</dbReference>
<dbReference type="Pfam" id="PF10502">
    <property type="entry name" value="Peptidase_S26"/>
    <property type="match status" value="2"/>
</dbReference>
<evidence type="ECO:0000256" key="10">
    <source>
        <dbReference type="PIRSR" id="PIRSR600223-1"/>
    </source>
</evidence>
<evidence type="ECO:0000256" key="6">
    <source>
        <dbReference type="ARBA" id="ARBA00022801"/>
    </source>
</evidence>
<feature type="domain" description="Peptidase S26" evidence="12">
    <location>
        <begin position="96"/>
        <end position="134"/>
    </location>
</feature>
<sequence length="171" mass="18936">MAFVLVNDLLFETCRVNGPSMAPTLSPDFYTAGAKDTVLFYKNAGEMRRVRRGDIVVYHSLKYPEKLSVKRVVAIEEDTVILPWGEKGVYPGGKVLVPFNHVWIEGDNREKSLDSRHHGPISKNLIVGKAMGIVFPLSRMGRIDTHGPKRPTLVIERSAGAPPLEIGEVAD</sequence>
<evidence type="ECO:0000256" key="1">
    <source>
        <dbReference type="ARBA" id="ARBA00004434"/>
    </source>
</evidence>
<accession>A0A6A6NX10</accession>
<dbReference type="InterPro" id="IPR036286">
    <property type="entry name" value="LexA/Signal_pep-like_sf"/>
</dbReference>
<evidence type="ECO:0000256" key="8">
    <source>
        <dbReference type="ARBA" id="ARBA00023128"/>
    </source>
</evidence>
<evidence type="ECO:0000256" key="11">
    <source>
        <dbReference type="RuleBase" id="RU362041"/>
    </source>
</evidence>
<gene>
    <name evidence="13" type="ORF">BDY21DRAFT_372870</name>
</gene>
<evidence type="ECO:0000313" key="14">
    <source>
        <dbReference type="Proteomes" id="UP000799766"/>
    </source>
</evidence>
<keyword evidence="14" id="KW-1185">Reference proteome</keyword>
<dbReference type="GO" id="GO:0006465">
    <property type="term" value="P:signal peptide processing"/>
    <property type="evidence" value="ECO:0007669"/>
    <property type="project" value="InterPro"/>
</dbReference>
<keyword evidence="7" id="KW-1133">Transmembrane helix</keyword>
<evidence type="ECO:0000256" key="7">
    <source>
        <dbReference type="ARBA" id="ARBA00022989"/>
    </source>
</evidence>
<dbReference type="GO" id="GO:0006627">
    <property type="term" value="P:protein processing involved in protein targeting to mitochondrion"/>
    <property type="evidence" value="ECO:0007669"/>
    <property type="project" value="InterPro"/>
</dbReference>
<reference evidence="13" key="1">
    <citation type="journal article" date="2020" name="Stud. Mycol.">
        <title>101 Dothideomycetes genomes: a test case for predicting lifestyles and emergence of pathogens.</title>
        <authorList>
            <person name="Haridas S."/>
            <person name="Albert R."/>
            <person name="Binder M."/>
            <person name="Bloem J."/>
            <person name="Labutti K."/>
            <person name="Salamov A."/>
            <person name="Andreopoulos B."/>
            <person name="Baker S."/>
            <person name="Barry K."/>
            <person name="Bills G."/>
            <person name="Bluhm B."/>
            <person name="Cannon C."/>
            <person name="Castanera R."/>
            <person name="Culley D."/>
            <person name="Daum C."/>
            <person name="Ezra D."/>
            <person name="Gonzalez J."/>
            <person name="Henrissat B."/>
            <person name="Kuo A."/>
            <person name="Liang C."/>
            <person name="Lipzen A."/>
            <person name="Lutzoni F."/>
            <person name="Magnuson J."/>
            <person name="Mondo S."/>
            <person name="Nolan M."/>
            <person name="Ohm R."/>
            <person name="Pangilinan J."/>
            <person name="Park H.-J."/>
            <person name="Ramirez L."/>
            <person name="Alfaro M."/>
            <person name="Sun H."/>
            <person name="Tritt A."/>
            <person name="Yoshinaga Y."/>
            <person name="Zwiers L.-H."/>
            <person name="Turgeon B."/>
            <person name="Goodwin S."/>
            <person name="Spatafora J."/>
            <person name="Crous P."/>
            <person name="Grigoriev I."/>
        </authorList>
    </citation>
    <scope>NUCLEOTIDE SEQUENCE</scope>
    <source>
        <strain evidence="13">ATCC 16933</strain>
    </source>
</reference>